<dbReference type="EMBL" id="JAROCY010000003">
    <property type="protein sequence ID" value="MDF8332221.1"/>
    <property type="molecule type" value="Genomic_DNA"/>
</dbReference>
<accession>A0ABT6CEJ2</accession>
<keyword evidence="2" id="KW-1185">Reference proteome</keyword>
<reference evidence="1 2" key="1">
    <citation type="submission" date="2023-03" db="EMBL/GenBank/DDBJ databases">
        <title>Novosphingobium cyanobacteriorum sp. nov., isolated from a eutrophic reservoir during the Microcystis bloom period.</title>
        <authorList>
            <person name="Kang M."/>
            <person name="Le V."/>
            <person name="Ko S.-R."/>
            <person name="Lee S.-A."/>
            <person name="Ahn C.-Y."/>
        </authorList>
    </citation>
    <scope>NUCLEOTIDE SEQUENCE [LARGE SCALE GENOMIC DNA]</scope>
    <source>
        <strain evidence="1 2">HBC54</strain>
    </source>
</reference>
<evidence type="ECO:0000313" key="1">
    <source>
        <dbReference type="EMBL" id="MDF8332221.1"/>
    </source>
</evidence>
<dbReference type="RefSeq" id="WP_277275389.1">
    <property type="nucleotide sequence ID" value="NZ_JAROCY010000003.1"/>
</dbReference>
<dbReference type="Proteomes" id="UP001222770">
    <property type="component" value="Unassembled WGS sequence"/>
</dbReference>
<name>A0ABT6CEJ2_9SPHN</name>
<gene>
    <name evidence="1" type="ORF">POM99_03335</name>
</gene>
<dbReference type="SUPFAM" id="SSF46785">
    <property type="entry name" value="Winged helix' DNA-binding domain"/>
    <property type="match status" value="1"/>
</dbReference>
<dbReference type="InterPro" id="IPR036388">
    <property type="entry name" value="WH-like_DNA-bd_sf"/>
</dbReference>
<protein>
    <submittedName>
        <fullName evidence="1">MarR family winged helix-turn-helix transcriptional regulator</fullName>
    </submittedName>
</protein>
<organism evidence="1 2">
    <name type="scientific">Novosphingobium cyanobacteriorum</name>
    <dbReference type="NCBI Taxonomy" id="3024215"/>
    <lineage>
        <taxon>Bacteria</taxon>
        <taxon>Pseudomonadati</taxon>
        <taxon>Pseudomonadota</taxon>
        <taxon>Alphaproteobacteria</taxon>
        <taxon>Sphingomonadales</taxon>
        <taxon>Sphingomonadaceae</taxon>
        <taxon>Novosphingobium</taxon>
    </lineage>
</organism>
<evidence type="ECO:0000313" key="2">
    <source>
        <dbReference type="Proteomes" id="UP001222770"/>
    </source>
</evidence>
<comment type="caution">
    <text evidence="1">The sequence shown here is derived from an EMBL/GenBank/DDBJ whole genome shotgun (WGS) entry which is preliminary data.</text>
</comment>
<proteinExistence type="predicted"/>
<sequence length="174" mass="19092">MTVTSTDILRLRARKLIASANELLAIARELEHISAVPEGTSDAGQGLPALPEDHPHWLELARRAYADRRRRAKLFDPSLFGEPAWDMLLDLFIAAKEGKRVSVTSACIGADVPATTALRWIAVLESQGLVVRESDPKDARRAFIHLTATAYSKMIEYLSHDVPVANDAGEHEAA</sequence>
<dbReference type="InterPro" id="IPR036390">
    <property type="entry name" value="WH_DNA-bd_sf"/>
</dbReference>
<dbReference type="Gene3D" id="1.10.10.10">
    <property type="entry name" value="Winged helix-like DNA-binding domain superfamily/Winged helix DNA-binding domain"/>
    <property type="match status" value="1"/>
</dbReference>